<keyword evidence="7" id="KW-0249">Electron transport</keyword>
<comment type="cofactor">
    <cofactor evidence="1">
        <name>heme b</name>
        <dbReference type="ChEBI" id="CHEBI:60344"/>
    </cofactor>
</comment>
<evidence type="ECO:0000256" key="4">
    <source>
        <dbReference type="ARBA" id="ARBA00022617"/>
    </source>
</evidence>
<evidence type="ECO:0000256" key="7">
    <source>
        <dbReference type="ARBA" id="ARBA00022982"/>
    </source>
</evidence>
<evidence type="ECO:0000256" key="6">
    <source>
        <dbReference type="ARBA" id="ARBA00022723"/>
    </source>
</evidence>
<dbReference type="Proteomes" id="UP000284842">
    <property type="component" value="Unassembled WGS sequence"/>
</dbReference>
<evidence type="ECO:0000256" key="5">
    <source>
        <dbReference type="ARBA" id="ARBA00022692"/>
    </source>
</evidence>
<comment type="subcellular location">
    <subcellularLocation>
        <location evidence="2">Membrane</location>
        <topology evidence="2">Multi-pass membrane protein</topology>
    </subcellularLocation>
</comment>
<dbReference type="EMBL" id="NHTK01006100">
    <property type="protein sequence ID" value="PPQ64007.1"/>
    <property type="molecule type" value="Genomic_DNA"/>
</dbReference>
<dbReference type="PANTHER" id="PTHR15422:SF45">
    <property type="entry name" value="CYTOCHROME B561 DOMAIN-CONTAINING PROTEIN"/>
    <property type="match status" value="1"/>
</dbReference>
<evidence type="ECO:0000313" key="14">
    <source>
        <dbReference type="EMBL" id="PPQ64007.1"/>
    </source>
</evidence>
<evidence type="ECO:0000256" key="2">
    <source>
        <dbReference type="ARBA" id="ARBA00004141"/>
    </source>
</evidence>
<evidence type="ECO:0000256" key="8">
    <source>
        <dbReference type="ARBA" id="ARBA00022989"/>
    </source>
</evidence>
<dbReference type="InParanoid" id="A0A409VER8"/>
<gene>
    <name evidence="14" type="ORF">CVT24_009381</name>
</gene>
<feature type="transmembrane region" description="Helical" evidence="12">
    <location>
        <begin position="93"/>
        <end position="112"/>
    </location>
</feature>
<proteinExistence type="predicted"/>
<dbReference type="GO" id="GO:0046872">
    <property type="term" value="F:metal ion binding"/>
    <property type="evidence" value="ECO:0007669"/>
    <property type="project" value="UniProtKB-KW"/>
</dbReference>
<dbReference type="CDD" id="cd08761">
    <property type="entry name" value="Cyt_b561_CYB561D2_like"/>
    <property type="match status" value="1"/>
</dbReference>
<dbReference type="InterPro" id="IPR006593">
    <property type="entry name" value="Cyt_b561/ferric_Rdtase_TM"/>
</dbReference>
<dbReference type="AlphaFoldDB" id="A0A409VER8"/>
<keyword evidence="15" id="KW-1185">Reference proteome</keyword>
<evidence type="ECO:0000259" key="13">
    <source>
        <dbReference type="Pfam" id="PF03188"/>
    </source>
</evidence>
<accession>A0A409VER8</accession>
<evidence type="ECO:0000256" key="1">
    <source>
        <dbReference type="ARBA" id="ARBA00001970"/>
    </source>
</evidence>
<keyword evidence="8 12" id="KW-1133">Transmembrane helix</keyword>
<comment type="caution">
    <text evidence="14">The sequence shown here is derived from an EMBL/GenBank/DDBJ whole genome shotgun (WGS) entry which is preliminary data.</text>
</comment>
<feature type="compositionally biased region" description="Basic and acidic residues" evidence="11">
    <location>
        <begin position="1"/>
        <end position="19"/>
    </location>
</feature>
<keyword evidence="9" id="KW-0408">Iron</keyword>
<evidence type="ECO:0000256" key="9">
    <source>
        <dbReference type="ARBA" id="ARBA00023004"/>
    </source>
</evidence>
<feature type="region of interest" description="Disordered" evidence="11">
    <location>
        <begin position="1"/>
        <end position="21"/>
    </location>
</feature>
<keyword evidence="10 12" id="KW-0472">Membrane</keyword>
<keyword evidence="6" id="KW-0479">Metal-binding</keyword>
<feature type="transmembrane region" description="Helical" evidence="12">
    <location>
        <begin position="170"/>
        <end position="190"/>
    </location>
</feature>
<dbReference type="OrthoDB" id="432881at2759"/>
<reference evidence="14 15" key="1">
    <citation type="journal article" date="2018" name="Evol. Lett.">
        <title>Horizontal gene cluster transfer increased hallucinogenic mushroom diversity.</title>
        <authorList>
            <person name="Reynolds H.T."/>
            <person name="Vijayakumar V."/>
            <person name="Gluck-Thaler E."/>
            <person name="Korotkin H.B."/>
            <person name="Matheny P.B."/>
            <person name="Slot J.C."/>
        </authorList>
    </citation>
    <scope>NUCLEOTIDE SEQUENCE [LARGE SCALE GENOMIC DNA]</scope>
    <source>
        <strain evidence="14 15">2629</strain>
    </source>
</reference>
<dbReference type="GO" id="GO:0140575">
    <property type="term" value="F:transmembrane monodehydroascorbate reductase activity"/>
    <property type="evidence" value="ECO:0007669"/>
    <property type="project" value="InterPro"/>
</dbReference>
<keyword evidence="4" id="KW-0349">Heme</keyword>
<feature type="transmembrane region" description="Helical" evidence="12">
    <location>
        <begin position="196"/>
        <end position="219"/>
    </location>
</feature>
<evidence type="ECO:0000313" key="15">
    <source>
        <dbReference type="Proteomes" id="UP000284842"/>
    </source>
</evidence>
<evidence type="ECO:0000256" key="11">
    <source>
        <dbReference type="SAM" id="MobiDB-lite"/>
    </source>
</evidence>
<dbReference type="Gene3D" id="1.20.120.1770">
    <property type="match status" value="1"/>
</dbReference>
<feature type="transmembrane region" description="Helical" evidence="12">
    <location>
        <begin position="27"/>
        <end position="45"/>
    </location>
</feature>
<dbReference type="InterPro" id="IPR045150">
    <property type="entry name" value="CYB561D1/2"/>
</dbReference>
<evidence type="ECO:0000256" key="10">
    <source>
        <dbReference type="ARBA" id="ARBA00023136"/>
    </source>
</evidence>
<feature type="domain" description="Cytochrome b561" evidence="13">
    <location>
        <begin position="60"/>
        <end position="186"/>
    </location>
</feature>
<dbReference type="PANTHER" id="PTHR15422">
    <property type="entry name" value="OS05G0565100 PROTEIN"/>
    <property type="match status" value="1"/>
</dbReference>
<keyword evidence="3" id="KW-0813">Transport</keyword>
<evidence type="ECO:0000256" key="3">
    <source>
        <dbReference type="ARBA" id="ARBA00022448"/>
    </source>
</evidence>
<name>A0A409VER8_9AGAR</name>
<feature type="transmembrane region" description="Helical" evidence="12">
    <location>
        <begin position="124"/>
        <end position="150"/>
    </location>
</feature>
<keyword evidence="5 12" id="KW-0812">Transmembrane</keyword>
<protein>
    <recommendedName>
        <fullName evidence="13">Cytochrome b561 domain-containing protein</fullName>
    </recommendedName>
</protein>
<evidence type="ECO:0000256" key="12">
    <source>
        <dbReference type="SAM" id="Phobius"/>
    </source>
</evidence>
<feature type="transmembrane region" description="Helical" evidence="12">
    <location>
        <begin position="51"/>
        <end position="73"/>
    </location>
</feature>
<dbReference type="GO" id="GO:0016020">
    <property type="term" value="C:membrane"/>
    <property type="evidence" value="ECO:0007669"/>
    <property type="project" value="UniProtKB-SubCell"/>
</dbReference>
<organism evidence="14 15">
    <name type="scientific">Panaeolus cyanescens</name>
    <dbReference type="NCBI Taxonomy" id="181874"/>
    <lineage>
        <taxon>Eukaryota</taxon>
        <taxon>Fungi</taxon>
        <taxon>Dikarya</taxon>
        <taxon>Basidiomycota</taxon>
        <taxon>Agaricomycotina</taxon>
        <taxon>Agaricomycetes</taxon>
        <taxon>Agaricomycetidae</taxon>
        <taxon>Agaricales</taxon>
        <taxon>Agaricineae</taxon>
        <taxon>Galeropsidaceae</taxon>
        <taxon>Panaeolus</taxon>
    </lineage>
</organism>
<sequence length="229" mass="25166">MATSRFEKFDDTIKPEGRTGDVPASQVSLVSAGLLTVVSWAVILFNDPSSAGWFALHPPLQTLAVLLFTYGIITLQPTSQPKTKVAGLLRHQVAVFLLGFPSIVIGTSAISYNKWLRGADHFVTWHGFIGIICMAWIVIQVVLGAGSVWFGGALFGGGMKAKNLWKYHRVSGYLLFPTLLFTIHLGGAWSNWGSKYIIWIVRFVTYTLAPAGVLLGVLARVRTWKMPIF</sequence>
<dbReference type="Pfam" id="PF03188">
    <property type="entry name" value="Cytochrom_B561"/>
    <property type="match status" value="1"/>
</dbReference>